<gene>
    <name evidence="1" type="ORF">Sradi_4397500</name>
</gene>
<organism evidence="1">
    <name type="scientific">Sesamum radiatum</name>
    <name type="common">Black benniseed</name>
    <dbReference type="NCBI Taxonomy" id="300843"/>
    <lineage>
        <taxon>Eukaryota</taxon>
        <taxon>Viridiplantae</taxon>
        <taxon>Streptophyta</taxon>
        <taxon>Embryophyta</taxon>
        <taxon>Tracheophyta</taxon>
        <taxon>Spermatophyta</taxon>
        <taxon>Magnoliopsida</taxon>
        <taxon>eudicotyledons</taxon>
        <taxon>Gunneridae</taxon>
        <taxon>Pentapetalae</taxon>
        <taxon>asterids</taxon>
        <taxon>lamiids</taxon>
        <taxon>Lamiales</taxon>
        <taxon>Pedaliaceae</taxon>
        <taxon>Sesamum</taxon>
    </lineage>
</organism>
<reference evidence="1" key="1">
    <citation type="submission" date="2020-06" db="EMBL/GenBank/DDBJ databases">
        <authorList>
            <person name="Li T."/>
            <person name="Hu X."/>
            <person name="Zhang T."/>
            <person name="Song X."/>
            <person name="Zhang H."/>
            <person name="Dai N."/>
            <person name="Sheng W."/>
            <person name="Hou X."/>
            <person name="Wei L."/>
        </authorList>
    </citation>
    <scope>NUCLEOTIDE SEQUENCE</scope>
    <source>
        <strain evidence="1">G02</strain>
        <tissue evidence="1">Leaf</tissue>
    </source>
</reference>
<proteinExistence type="predicted"/>
<sequence>MACSDHSVLMLDLEGKQSWDTQRIKREFNFESACSDDIVEVVEEGWLGRAGVTQ</sequence>
<protein>
    <submittedName>
        <fullName evidence="1">Uncharacterized protein</fullName>
    </submittedName>
</protein>
<dbReference type="AlphaFoldDB" id="A0AAW2NP41"/>
<name>A0AAW2NP41_SESRA</name>
<reference evidence="1" key="2">
    <citation type="journal article" date="2024" name="Plant">
        <title>Genomic evolution and insights into agronomic trait innovations of Sesamum species.</title>
        <authorList>
            <person name="Miao H."/>
            <person name="Wang L."/>
            <person name="Qu L."/>
            <person name="Liu H."/>
            <person name="Sun Y."/>
            <person name="Le M."/>
            <person name="Wang Q."/>
            <person name="Wei S."/>
            <person name="Zheng Y."/>
            <person name="Lin W."/>
            <person name="Duan Y."/>
            <person name="Cao H."/>
            <person name="Xiong S."/>
            <person name="Wang X."/>
            <person name="Wei L."/>
            <person name="Li C."/>
            <person name="Ma Q."/>
            <person name="Ju M."/>
            <person name="Zhao R."/>
            <person name="Li G."/>
            <person name="Mu C."/>
            <person name="Tian Q."/>
            <person name="Mei H."/>
            <person name="Zhang T."/>
            <person name="Gao T."/>
            <person name="Zhang H."/>
        </authorList>
    </citation>
    <scope>NUCLEOTIDE SEQUENCE</scope>
    <source>
        <strain evidence="1">G02</strain>
    </source>
</reference>
<evidence type="ECO:0000313" key="1">
    <source>
        <dbReference type="EMBL" id="KAL0345662.1"/>
    </source>
</evidence>
<accession>A0AAW2NP41</accession>
<comment type="caution">
    <text evidence="1">The sequence shown here is derived from an EMBL/GenBank/DDBJ whole genome shotgun (WGS) entry which is preliminary data.</text>
</comment>
<dbReference type="EMBL" id="JACGWJ010000019">
    <property type="protein sequence ID" value="KAL0345662.1"/>
    <property type="molecule type" value="Genomic_DNA"/>
</dbReference>